<dbReference type="Proteomes" id="UP000019373">
    <property type="component" value="Unassembled WGS sequence"/>
</dbReference>
<feature type="transmembrane region" description="Helical" evidence="2">
    <location>
        <begin position="708"/>
        <end position="725"/>
    </location>
</feature>
<accession>U1HWJ6</accession>
<feature type="transmembrane region" description="Helical" evidence="2">
    <location>
        <begin position="633"/>
        <end position="653"/>
    </location>
</feature>
<reference evidence="4" key="1">
    <citation type="journal article" date="2014" name="BMC Genomics">
        <title>Genome characteristics reveal the impact of lichenization on lichen-forming fungus Endocarpon pusillum Hedwig (Verrucariales, Ascomycota).</title>
        <authorList>
            <person name="Wang Y.-Y."/>
            <person name="Liu B."/>
            <person name="Zhang X.-Y."/>
            <person name="Zhou Q.-M."/>
            <person name="Zhang T."/>
            <person name="Li H."/>
            <person name="Yu Y.-F."/>
            <person name="Zhang X.-L."/>
            <person name="Hao X.-Y."/>
            <person name="Wang M."/>
            <person name="Wang L."/>
            <person name="Wei J.-C."/>
        </authorList>
    </citation>
    <scope>NUCLEOTIDE SEQUENCE [LARGE SCALE GENOMIC DNA]</scope>
    <source>
        <strain evidence="4">Z07020 / HMAS-L-300199</strain>
    </source>
</reference>
<keyword evidence="2" id="KW-0812">Transmembrane</keyword>
<dbReference type="HOGENOM" id="CLU_354506_0_0_1"/>
<feature type="region of interest" description="Disordered" evidence="1">
    <location>
        <begin position="67"/>
        <end position="113"/>
    </location>
</feature>
<evidence type="ECO:0000313" key="3">
    <source>
        <dbReference type="EMBL" id="ERF73769.1"/>
    </source>
</evidence>
<dbReference type="EMBL" id="KE720925">
    <property type="protein sequence ID" value="ERF73769.1"/>
    <property type="molecule type" value="Genomic_DNA"/>
</dbReference>
<dbReference type="OrthoDB" id="5428055at2759"/>
<keyword evidence="2" id="KW-0472">Membrane</keyword>
<dbReference type="GeneID" id="19243415"/>
<proteinExistence type="predicted"/>
<evidence type="ECO:0000256" key="2">
    <source>
        <dbReference type="SAM" id="Phobius"/>
    </source>
</evidence>
<evidence type="ECO:0000313" key="4">
    <source>
        <dbReference type="Proteomes" id="UP000019373"/>
    </source>
</evidence>
<protein>
    <submittedName>
        <fullName evidence="3">Uncharacterized protein</fullName>
    </submittedName>
</protein>
<gene>
    <name evidence="3" type="ORF">EPUS_08567</name>
</gene>
<dbReference type="AlphaFoldDB" id="U1HWJ6"/>
<organism evidence="3 4">
    <name type="scientific">Endocarpon pusillum (strain Z07020 / HMAS-L-300199)</name>
    <name type="common">Lichen-forming fungus</name>
    <dbReference type="NCBI Taxonomy" id="1263415"/>
    <lineage>
        <taxon>Eukaryota</taxon>
        <taxon>Fungi</taxon>
        <taxon>Dikarya</taxon>
        <taxon>Ascomycota</taxon>
        <taxon>Pezizomycotina</taxon>
        <taxon>Eurotiomycetes</taxon>
        <taxon>Chaetothyriomycetidae</taxon>
        <taxon>Verrucariales</taxon>
        <taxon>Verrucariaceae</taxon>
        <taxon>Endocarpon</taxon>
    </lineage>
</organism>
<dbReference type="eggNOG" id="ENOG502SKTA">
    <property type="taxonomic scope" value="Eukaryota"/>
</dbReference>
<dbReference type="RefSeq" id="XP_007800577.1">
    <property type="nucleotide sequence ID" value="XM_007802386.1"/>
</dbReference>
<keyword evidence="2" id="KW-1133">Transmembrane helix</keyword>
<evidence type="ECO:0000256" key="1">
    <source>
        <dbReference type="SAM" id="MobiDB-lite"/>
    </source>
</evidence>
<name>U1HWJ6_ENDPU</name>
<feature type="compositionally biased region" description="Basic and acidic residues" evidence="1">
    <location>
        <begin position="103"/>
        <end position="113"/>
    </location>
</feature>
<sequence>MDMDLPPSEDMLKSILGVLESINEKLAVQDERFKSLDDCLRTADVERAMSVSTRYNSLSISKPGLAAASSIDSMDPNPFHRPPRLVRSLSRDTATRPPSMEAGHVDTIPHHSTEATGARYKVPAVYEYTSELDPELKEMIDKHLGDWWRIPADNRIPLRLFTGTSPDHDLWGMDFANHRQQILNDMRFLRGFDEKVRALPGNDFLIIDYDQRDFARMYRVGERAIGAELGTGPEKSSVAAWSWLILYQGMTTGDSINLQRKDQSDSSTQLIPYFEHGNPSSSLWSHISSHMQLKCRDTTTNPYLDLRLGFHTTFYEIRETTSSQMRELWKYGPLYDHPLGWSFRKSAYTLYTPRLSDVSAMESSGHSHSIKGWSALLLSPEGFFSKDSLNIPAKASVREKAQILGEWLGKLTPLGSEMALISQGMRRISDRWAEFQSFFDFILDHGDSLMQPSEHDNLLFDDGSFSRSRRYFWAIDCLSELELSITDNIAQWEMYRDARIKPFVDSGQLPALDYRHYNNAEKYCHVLKNQREYFRRKLDSTKALRDALFNASAVIESRASTRLGENVKILTFVSILFLPLNFCTVSSRFTKKPYPQKNTKARLCRVQLLSMLLHPGRPDTDLVQSLWSINDTFSTTAFIIVIVIVALTTYAVVFNVNSLVHTFSFVYDTKKRRLVNAMKSDPDEGWKQRGQRFEVFRPKHEDTKPSEWYITLYAILNLATFLGLGRRDRRRENRALEDSSLQSSSFHFSRITNYFTRRRVARKPELPGDSWRQDEPWVLLPIYKPRRQHVTQ</sequence>
<keyword evidence="4" id="KW-1185">Reference proteome</keyword>
<feature type="transmembrane region" description="Helical" evidence="2">
    <location>
        <begin position="569"/>
        <end position="590"/>
    </location>
</feature>